<keyword evidence="6" id="KW-1185">Reference proteome</keyword>
<evidence type="ECO:0000256" key="2">
    <source>
        <dbReference type="ARBA" id="ARBA00022737"/>
    </source>
</evidence>
<organism evidence="5 6">
    <name type="scientific">Acanthosepion pharaonis</name>
    <name type="common">Pharaoh cuttlefish</name>
    <name type="synonym">Sepia pharaonis</name>
    <dbReference type="NCBI Taxonomy" id="158019"/>
    <lineage>
        <taxon>Eukaryota</taxon>
        <taxon>Metazoa</taxon>
        <taxon>Spiralia</taxon>
        <taxon>Lophotrochozoa</taxon>
        <taxon>Mollusca</taxon>
        <taxon>Cephalopoda</taxon>
        <taxon>Coleoidea</taxon>
        <taxon>Decapodiformes</taxon>
        <taxon>Sepiida</taxon>
        <taxon>Sepiina</taxon>
        <taxon>Sepiidae</taxon>
        <taxon>Acanthosepion</taxon>
    </lineage>
</organism>
<dbReference type="Gene3D" id="2.60.120.260">
    <property type="entry name" value="Galactose-binding domain-like"/>
    <property type="match status" value="2"/>
</dbReference>
<accession>A0A812C209</accession>
<dbReference type="GO" id="GO:0005737">
    <property type="term" value="C:cytoplasm"/>
    <property type="evidence" value="ECO:0007669"/>
    <property type="project" value="TreeGrafter"/>
</dbReference>
<dbReference type="PANTHER" id="PTHR15526">
    <property type="entry name" value="MUSKELIN"/>
    <property type="match status" value="1"/>
</dbReference>
<dbReference type="Gene3D" id="2.120.10.80">
    <property type="entry name" value="Kelch-type beta propeller"/>
    <property type="match status" value="2"/>
</dbReference>
<dbReference type="SUPFAM" id="SSF117281">
    <property type="entry name" value="Kelch motif"/>
    <property type="match status" value="1"/>
</dbReference>
<dbReference type="Pfam" id="PF01344">
    <property type="entry name" value="Kelch_1"/>
    <property type="match status" value="1"/>
</dbReference>
<dbReference type="Pfam" id="PF06588">
    <property type="entry name" value="Muskelin_N"/>
    <property type="match status" value="1"/>
</dbReference>
<dbReference type="Pfam" id="PF24681">
    <property type="entry name" value="Kelch_KLHDC2_KLHL20_DRC7"/>
    <property type="match status" value="1"/>
</dbReference>
<dbReference type="InterPro" id="IPR052456">
    <property type="entry name" value="CTLH_complex_component"/>
</dbReference>
<dbReference type="PANTHER" id="PTHR15526:SF5">
    <property type="entry name" value="MUSKELIN"/>
    <property type="match status" value="1"/>
</dbReference>
<evidence type="ECO:0000259" key="4">
    <source>
        <dbReference type="Pfam" id="PF06588"/>
    </source>
</evidence>
<dbReference type="InterPro" id="IPR010565">
    <property type="entry name" value="Muskelin_N"/>
</dbReference>
<dbReference type="AlphaFoldDB" id="A0A812C209"/>
<evidence type="ECO:0000313" key="5">
    <source>
        <dbReference type="EMBL" id="CAE1255868.1"/>
    </source>
</evidence>
<evidence type="ECO:0000313" key="6">
    <source>
        <dbReference type="Proteomes" id="UP000597762"/>
    </source>
</evidence>
<keyword evidence="1" id="KW-0880">Kelch repeat</keyword>
<evidence type="ECO:0000256" key="3">
    <source>
        <dbReference type="SAM" id="Phobius"/>
    </source>
</evidence>
<dbReference type="OrthoDB" id="10052615at2759"/>
<feature type="domain" description="Muskelin N-terminal" evidence="4">
    <location>
        <begin position="48"/>
        <end position="132"/>
    </location>
</feature>
<comment type="caution">
    <text evidence="5">The sequence shown here is derived from an EMBL/GenBank/DDBJ whole genome shotgun (WGS) entry which is preliminary data.</text>
</comment>
<keyword evidence="2" id="KW-0677">Repeat</keyword>
<proteinExistence type="predicted"/>
<dbReference type="InterPro" id="IPR015915">
    <property type="entry name" value="Kelch-typ_b-propeller"/>
</dbReference>
<feature type="transmembrane region" description="Helical" evidence="3">
    <location>
        <begin position="273"/>
        <end position="296"/>
    </location>
</feature>
<name>A0A812C209_ACAPH</name>
<dbReference type="Proteomes" id="UP000597762">
    <property type="component" value="Unassembled WGS sequence"/>
</dbReference>
<sequence>MAGESHVLKYTVYKWSSYSSNYVPENIYHDRPQEQSSRWSSDSNNSPQVFGGPTDDHMIELLESGLKNDHVPETFYPLNEIDDNHFPVRYLKIVPLQAWGPSFNFSIWYIEIRGIDDTAAVKPCLNWYNMVGFSIYSLFFNDTPLLFFHSLLAFFKLTSFSRNNTTFDHRPGMRGGHQMCIDPLTETMYLYGGWDGNQDLADLWAYHVPSQSWSLSYLLGNDGEISLFFSFFFPLSSLPLPLSPLLPLCIPSSPSVSPSPPLYPPPPSLSLFSLYPFSLSIPFLSLSLFSLSLSLFSLSLSLFSLSLSLFSLSLSLFSLSLSIPFLPLPLYPFSPSPLPLYPFSPSIPSPPSLSGLESPAGPSARSCHKICLDYERKQIFSLGRYLDSSLRSVENLKSDFYMYDITSGKWTLITEDTAAMGGPKLVFDHQMAIDIDEQTIYVFGGRVLTSSSEGERSHEPTFSGLYSYHVPTNTWRKLRDDCNEVRSRIGHSMLFHPKKRLLYIFAGQRSKEYLNDFFTYDVEAHRVEVHYLFGGNPGKDNLPKMRLDDFWALKLSRPSQEHLLRRCIYLIRKYKFQEIAHDDPVKAVTYLQTELADMVDHADPQETKEFQLLASTLFKDKSDDEEMIETDSEVSEHFHSRTQLFDLLVNYFPENMTQPKGNLVDLITLK</sequence>
<protein>
    <submittedName>
        <fullName evidence="5">MKLN1</fullName>
    </submittedName>
</protein>
<keyword evidence="3" id="KW-1133">Transmembrane helix</keyword>
<dbReference type="InterPro" id="IPR006652">
    <property type="entry name" value="Kelch_1"/>
</dbReference>
<keyword evidence="3" id="KW-0812">Transmembrane</keyword>
<gene>
    <name evidence="5" type="ORF">SPHA_29857</name>
</gene>
<evidence type="ECO:0000256" key="1">
    <source>
        <dbReference type="ARBA" id="ARBA00022441"/>
    </source>
</evidence>
<keyword evidence="3" id="KW-0472">Membrane</keyword>
<dbReference type="EMBL" id="CAHIKZ030001198">
    <property type="protein sequence ID" value="CAE1255868.1"/>
    <property type="molecule type" value="Genomic_DNA"/>
</dbReference>
<feature type="transmembrane region" description="Helical" evidence="3">
    <location>
        <begin position="303"/>
        <end position="326"/>
    </location>
</feature>
<reference evidence="5" key="1">
    <citation type="submission" date="2021-01" db="EMBL/GenBank/DDBJ databases">
        <authorList>
            <person name="Li R."/>
            <person name="Bekaert M."/>
        </authorList>
    </citation>
    <scope>NUCLEOTIDE SEQUENCE</scope>
    <source>
        <strain evidence="5">Farmed</strain>
    </source>
</reference>